<proteinExistence type="predicted"/>
<organism evidence="1">
    <name type="scientific">Craspedostauros australis</name>
    <dbReference type="NCBI Taxonomy" id="1486917"/>
    <lineage>
        <taxon>Eukaryota</taxon>
        <taxon>Sar</taxon>
        <taxon>Stramenopiles</taxon>
        <taxon>Ochrophyta</taxon>
        <taxon>Bacillariophyta</taxon>
        <taxon>Bacillariophyceae</taxon>
        <taxon>Bacillariophycidae</taxon>
        <taxon>Naviculales</taxon>
        <taxon>Naviculaceae</taxon>
        <taxon>Craspedostauros</taxon>
    </lineage>
</organism>
<dbReference type="AlphaFoldDB" id="A0A7R9WLW1"/>
<evidence type="ECO:0000313" key="1">
    <source>
        <dbReference type="EMBL" id="CAD8328841.1"/>
    </source>
</evidence>
<reference evidence="1" key="1">
    <citation type="submission" date="2021-01" db="EMBL/GenBank/DDBJ databases">
        <authorList>
            <person name="Corre E."/>
            <person name="Pelletier E."/>
            <person name="Niang G."/>
            <person name="Scheremetjew M."/>
            <person name="Finn R."/>
            <person name="Kale V."/>
            <person name="Holt S."/>
            <person name="Cochrane G."/>
            <person name="Meng A."/>
            <person name="Brown T."/>
            <person name="Cohen L."/>
        </authorList>
    </citation>
    <scope>NUCLEOTIDE SEQUENCE</scope>
    <source>
        <strain evidence="1">CCMP3328</strain>
    </source>
</reference>
<protein>
    <submittedName>
        <fullName evidence="1">Uncharacterized protein</fullName>
    </submittedName>
</protein>
<dbReference type="EMBL" id="HBEF01001479">
    <property type="protein sequence ID" value="CAD8328841.1"/>
    <property type="molecule type" value="Transcribed_RNA"/>
</dbReference>
<name>A0A7R9WLW1_9STRA</name>
<sequence>MTVRLLSCHSFWLVTVDNFLPSSTLVVNSIGTRSSQQVELLSGRQLDTEHHSTDIASLYDTSLIHSTTIVLGSDFLSCRSTQHSAVQVNTIHLAFEYLA</sequence>
<accession>A0A7R9WLW1</accession>
<gene>
    <name evidence="1" type="ORF">CAUS1442_LOCUS939</name>
</gene>